<evidence type="ECO:0000256" key="1">
    <source>
        <dbReference type="ARBA" id="ARBA00022490"/>
    </source>
</evidence>
<feature type="region of interest" description="Disordered" evidence="6">
    <location>
        <begin position="1"/>
        <end position="34"/>
    </location>
</feature>
<evidence type="ECO:0000313" key="9">
    <source>
        <dbReference type="EMBL" id="THG39642.1"/>
    </source>
</evidence>
<sequence>MTTNRSPATKESLRVSPPKAQTTPQQATKAPPTGEPQVVLAVITGAHGIGGEVKLKLFADDLASYTSFNNGALTLKSVRGTIARFAEVKDRTAAEGLRGLELSVPRAALPPLEEGEYYHADLIGLPAVSDAGETLGLVVSVENFGAGDVIEVERPTGKRFMVPMTPQAVPEWDDKRLVIAAAFADA</sequence>
<dbReference type="InterPro" id="IPR002676">
    <property type="entry name" value="RimM_N"/>
</dbReference>
<reference evidence="9 10" key="1">
    <citation type="submission" date="2019-04" db="EMBL/GenBank/DDBJ databases">
        <title>Microbes associate with the intestines of laboratory mice.</title>
        <authorList>
            <person name="Navarre W."/>
            <person name="Wong E."/>
            <person name="Huang K.C."/>
            <person name="Tropini C."/>
            <person name="Ng K."/>
            <person name="Yu B."/>
        </authorList>
    </citation>
    <scope>NUCLEOTIDE SEQUENCE [LARGE SCALE GENOMIC DNA]</scope>
    <source>
        <strain evidence="9 10">NM83_B4-11</strain>
    </source>
</reference>
<dbReference type="InterPro" id="IPR011033">
    <property type="entry name" value="PRC_barrel-like_sf"/>
</dbReference>
<dbReference type="PANTHER" id="PTHR33692">
    <property type="entry name" value="RIBOSOME MATURATION FACTOR RIMM"/>
    <property type="match status" value="1"/>
</dbReference>
<dbReference type="NCBIfam" id="TIGR02273">
    <property type="entry name" value="16S_RimM"/>
    <property type="match status" value="1"/>
</dbReference>
<comment type="subunit">
    <text evidence="5">Binds ribosomal protein uS19.</text>
</comment>
<gene>
    <name evidence="5 9" type="primary">rimM</name>
    <name evidence="9" type="ORF">E5988_10760</name>
</gene>
<proteinExistence type="inferred from homology"/>
<keyword evidence="2 5" id="KW-0690">Ribosome biogenesis</keyword>
<comment type="subcellular location">
    <subcellularLocation>
        <location evidence="5">Cytoplasm</location>
    </subcellularLocation>
</comment>
<name>A0ABY2QGT5_9SPHN</name>
<dbReference type="EMBL" id="SSTI01000007">
    <property type="protein sequence ID" value="THG39642.1"/>
    <property type="molecule type" value="Genomic_DNA"/>
</dbReference>
<evidence type="ECO:0000256" key="4">
    <source>
        <dbReference type="ARBA" id="ARBA00023186"/>
    </source>
</evidence>
<organism evidence="9 10">
    <name type="scientific">Sphingomonas olei</name>
    <dbReference type="NCBI Taxonomy" id="1886787"/>
    <lineage>
        <taxon>Bacteria</taxon>
        <taxon>Pseudomonadati</taxon>
        <taxon>Pseudomonadota</taxon>
        <taxon>Alphaproteobacteria</taxon>
        <taxon>Sphingomonadales</taxon>
        <taxon>Sphingomonadaceae</taxon>
        <taxon>Sphingomonas</taxon>
    </lineage>
</organism>
<dbReference type="SUPFAM" id="SSF50346">
    <property type="entry name" value="PRC-barrel domain"/>
    <property type="match status" value="1"/>
</dbReference>
<feature type="domain" description="RimM N-terminal" evidence="7">
    <location>
        <begin position="40"/>
        <end position="107"/>
    </location>
</feature>
<evidence type="ECO:0000259" key="7">
    <source>
        <dbReference type="Pfam" id="PF01782"/>
    </source>
</evidence>
<keyword evidence="3 5" id="KW-0698">rRNA processing</keyword>
<accession>A0ABY2QGT5</accession>
<comment type="caution">
    <text evidence="9">The sequence shown here is derived from an EMBL/GenBank/DDBJ whole genome shotgun (WGS) entry which is preliminary data.</text>
</comment>
<evidence type="ECO:0000256" key="5">
    <source>
        <dbReference type="HAMAP-Rule" id="MF_00014"/>
    </source>
</evidence>
<evidence type="ECO:0000256" key="2">
    <source>
        <dbReference type="ARBA" id="ARBA00022517"/>
    </source>
</evidence>
<dbReference type="InterPro" id="IPR036976">
    <property type="entry name" value="RimM_N_sf"/>
</dbReference>
<dbReference type="Gene3D" id="2.30.30.240">
    <property type="entry name" value="PRC-barrel domain"/>
    <property type="match status" value="1"/>
</dbReference>
<evidence type="ECO:0000256" key="3">
    <source>
        <dbReference type="ARBA" id="ARBA00022552"/>
    </source>
</evidence>
<dbReference type="Gene3D" id="2.40.30.60">
    <property type="entry name" value="RimM"/>
    <property type="match status" value="1"/>
</dbReference>
<feature type="domain" description="Ribosome maturation factor RimM PRC barrel" evidence="8">
    <location>
        <begin position="120"/>
        <end position="176"/>
    </location>
</feature>
<comment type="function">
    <text evidence="5">An accessory protein needed during the final step in the assembly of 30S ribosomal subunit, possibly for assembly of the head region. Essential for efficient processing of 16S rRNA. May be needed both before and after RbfA during the maturation of 16S rRNA. It has affinity for free ribosomal 30S subunits but not for 70S ribosomes.</text>
</comment>
<dbReference type="HAMAP" id="MF_00014">
    <property type="entry name" value="Ribosome_mat_RimM"/>
    <property type="match status" value="1"/>
</dbReference>
<comment type="similarity">
    <text evidence="5">Belongs to the RimM family.</text>
</comment>
<keyword evidence="4 5" id="KW-0143">Chaperone</keyword>
<dbReference type="SUPFAM" id="SSF50447">
    <property type="entry name" value="Translation proteins"/>
    <property type="match status" value="1"/>
</dbReference>
<keyword evidence="10" id="KW-1185">Reference proteome</keyword>
<dbReference type="InterPro" id="IPR009000">
    <property type="entry name" value="Transl_B-barrel_sf"/>
</dbReference>
<dbReference type="Proteomes" id="UP000308038">
    <property type="component" value="Unassembled WGS sequence"/>
</dbReference>
<protein>
    <recommendedName>
        <fullName evidence="5">Ribosome maturation factor RimM</fullName>
    </recommendedName>
</protein>
<keyword evidence="1 5" id="KW-0963">Cytoplasm</keyword>
<dbReference type="InterPro" id="IPR056792">
    <property type="entry name" value="PRC_RimM"/>
</dbReference>
<dbReference type="InterPro" id="IPR011961">
    <property type="entry name" value="RimM"/>
</dbReference>
<evidence type="ECO:0000259" key="8">
    <source>
        <dbReference type="Pfam" id="PF24986"/>
    </source>
</evidence>
<evidence type="ECO:0000256" key="6">
    <source>
        <dbReference type="SAM" id="MobiDB-lite"/>
    </source>
</evidence>
<dbReference type="Pfam" id="PF24986">
    <property type="entry name" value="PRC_RimM"/>
    <property type="match status" value="1"/>
</dbReference>
<evidence type="ECO:0000313" key="10">
    <source>
        <dbReference type="Proteomes" id="UP000308038"/>
    </source>
</evidence>
<comment type="domain">
    <text evidence="5">The PRC barrel domain binds ribosomal protein uS19.</text>
</comment>
<feature type="compositionally biased region" description="Low complexity" evidence="6">
    <location>
        <begin position="17"/>
        <end position="32"/>
    </location>
</feature>
<dbReference type="PANTHER" id="PTHR33692:SF1">
    <property type="entry name" value="RIBOSOME MATURATION FACTOR RIMM"/>
    <property type="match status" value="1"/>
</dbReference>
<dbReference type="Pfam" id="PF01782">
    <property type="entry name" value="RimM"/>
    <property type="match status" value="1"/>
</dbReference>